<protein>
    <submittedName>
        <fullName evidence="2">Uncharacterized protein</fullName>
    </submittedName>
</protein>
<sequence>MEQPKADVIFREVQDLRNNFFLISVLYPALLLWYIEIHSLIFGRPAGIDNIPGTYLFALWIVFGLFPFYVVLYKAYN</sequence>
<evidence type="ECO:0000313" key="3">
    <source>
        <dbReference type="Proteomes" id="UP000033096"/>
    </source>
</evidence>
<dbReference type="EMBL" id="CP009520">
    <property type="protein sequence ID" value="AKB43543.1"/>
    <property type="molecule type" value="Genomic_DNA"/>
</dbReference>
<keyword evidence="3" id="KW-1185">Reference proteome</keyword>
<feature type="transmembrane region" description="Helical" evidence="1">
    <location>
        <begin position="55"/>
        <end position="76"/>
    </location>
</feature>
<dbReference type="HOGENOM" id="CLU_2629801_0_0_2"/>
<dbReference type="Proteomes" id="UP000033096">
    <property type="component" value="Chromosome"/>
</dbReference>
<name>A0A0E3Q4J8_9EURY</name>
<evidence type="ECO:0000256" key="1">
    <source>
        <dbReference type="SAM" id="Phobius"/>
    </source>
</evidence>
<reference evidence="2 3" key="1">
    <citation type="submission" date="2014-07" db="EMBL/GenBank/DDBJ databases">
        <title>Methanogenic archaea and the global carbon cycle.</title>
        <authorList>
            <person name="Henriksen J.R."/>
            <person name="Luke J."/>
            <person name="Reinhart S."/>
            <person name="Benedict M.N."/>
            <person name="Youngblut N.D."/>
            <person name="Metcalf M.E."/>
            <person name="Whitaker R.J."/>
            <person name="Metcalf W.W."/>
        </authorList>
    </citation>
    <scope>NUCLEOTIDE SEQUENCE [LARGE SCALE GENOMIC DNA]</scope>
    <source>
        <strain evidence="2 3">Z-761</strain>
    </source>
</reference>
<accession>A0A0E3Q4J8</accession>
<dbReference type="AlphaFoldDB" id="A0A0E3Q4J8"/>
<dbReference type="PATRIC" id="fig|1434123.4.peg.1514"/>
<keyword evidence="1" id="KW-1133">Transmembrane helix</keyword>
<keyword evidence="1" id="KW-0812">Transmembrane</keyword>
<organism evidence="2 3">
    <name type="scientific">Methanosarcina vacuolata Z-761</name>
    <dbReference type="NCBI Taxonomy" id="1434123"/>
    <lineage>
        <taxon>Archaea</taxon>
        <taxon>Methanobacteriati</taxon>
        <taxon>Methanobacteriota</taxon>
        <taxon>Stenosarchaea group</taxon>
        <taxon>Methanomicrobia</taxon>
        <taxon>Methanosarcinales</taxon>
        <taxon>Methanosarcinaceae</taxon>
        <taxon>Methanosarcina</taxon>
    </lineage>
</organism>
<keyword evidence="1" id="KW-0472">Membrane</keyword>
<dbReference type="InterPro" id="IPR046139">
    <property type="entry name" value="DUF6141"/>
</dbReference>
<gene>
    <name evidence="2" type="ORF">MSVAZ_1274</name>
</gene>
<dbReference type="Pfam" id="PF19638">
    <property type="entry name" value="DUF6141"/>
    <property type="match status" value="1"/>
</dbReference>
<dbReference type="KEGG" id="mvc:MSVAZ_1274"/>
<feature type="transmembrane region" description="Helical" evidence="1">
    <location>
        <begin position="20"/>
        <end position="43"/>
    </location>
</feature>
<evidence type="ECO:0000313" key="2">
    <source>
        <dbReference type="EMBL" id="AKB43543.1"/>
    </source>
</evidence>
<proteinExistence type="predicted"/>